<sequence length="399" mass="44909">MSEALILAFQSQLSVVMETVLKSAMYEITRLVEDSFLEEVGRSKQEVELLKQRLQLSERKLKERERERGKTVTCADCSRTRVSGENVGDGPAGKLTGDDTLCLSLSLREPGEHDQPLNDKVWSSMQKQEALLHSATQAHKDEQRDARCEQTSGPHSATQDRLHVFQRHLSSAPDAGVHRETFCDSRVTQGDGSDACGVDSPYVTSMDLNSGQLQSGILYTSTSTPKIASPSLCPAVKSESKEPVAVKEEEEMIPVCNDLLTDDEAPPDMFGIPHGDFRGPWNQEETQIGQKDPARYSAAEQGKRYTKTNQRTFSAVAREILTQFQVWQKACYSRNIEWGPITAKIISALPHLSGMEAEVIVRCTKMLHNRRDYLRRRAKVNAFLKWFPLCLTKQEIMYW</sequence>
<feature type="compositionally biased region" description="Basic and acidic residues" evidence="2">
    <location>
        <begin position="138"/>
        <end position="148"/>
    </location>
</feature>
<organism evidence="3 4">
    <name type="scientific">Chanos chanos</name>
    <name type="common">Milkfish</name>
    <name type="synonym">Mugil chanos</name>
    <dbReference type="NCBI Taxonomy" id="29144"/>
    <lineage>
        <taxon>Eukaryota</taxon>
        <taxon>Metazoa</taxon>
        <taxon>Chordata</taxon>
        <taxon>Craniata</taxon>
        <taxon>Vertebrata</taxon>
        <taxon>Euteleostomi</taxon>
        <taxon>Actinopterygii</taxon>
        <taxon>Neopterygii</taxon>
        <taxon>Teleostei</taxon>
        <taxon>Ostariophysi</taxon>
        <taxon>Gonorynchiformes</taxon>
        <taxon>Chanidae</taxon>
        <taxon>Chanos</taxon>
    </lineage>
</organism>
<dbReference type="RefSeq" id="XP_030643660.1">
    <property type="nucleotide sequence ID" value="XM_030787800.1"/>
</dbReference>
<dbReference type="AlphaFoldDB" id="A0A6J2WDW1"/>
<proteinExistence type="predicted"/>
<reference evidence="3" key="1">
    <citation type="submission" date="2024-06" db="UniProtKB">
        <authorList>
            <consortium name="RefSeq"/>
        </authorList>
    </citation>
    <scope>NUCLEOTIDE SEQUENCE [LARGE SCALE GENOMIC DNA]</scope>
</reference>
<feature type="region of interest" description="Disordered" evidence="2">
    <location>
        <begin position="134"/>
        <end position="158"/>
    </location>
</feature>
<evidence type="ECO:0000313" key="4">
    <source>
        <dbReference type="RefSeq" id="XP_030643660.1"/>
    </source>
</evidence>
<dbReference type="InParanoid" id="A0A6J2WDW1"/>
<name>A0A6J2WDW1_CHACN</name>
<reference evidence="4" key="2">
    <citation type="submission" date="2025-08" db="UniProtKB">
        <authorList>
            <consortium name="RefSeq"/>
        </authorList>
    </citation>
    <scope>IDENTIFICATION</scope>
</reference>
<dbReference type="GeneID" id="115823773"/>
<evidence type="ECO:0000313" key="3">
    <source>
        <dbReference type="Proteomes" id="UP000504632"/>
    </source>
</evidence>
<accession>A0A6J2WDW1</accession>
<protein>
    <submittedName>
        <fullName evidence="4">Uncharacterized protein LOC115823773</fullName>
    </submittedName>
</protein>
<dbReference type="Proteomes" id="UP000504632">
    <property type="component" value="Chromosome 11"/>
</dbReference>
<gene>
    <name evidence="4" type="primary">LOC115823773</name>
</gene>
<evidence type="ECO:0000256" key="1">
    <source>
        <dbReference type="SAM" id="Coils"/>
    </source>
</evidence>
<dbReference type="OrthoDB" id="8922241at2759"/>
<keyword evidence="1" id="KW-0175">Coiled coil</keyword>
<keyword evidence="3" id="KW-1185">Reference proteome</keyword>
<feature type="coiled-coil region" evidence="1">
    <location>
        <begin position="40"/>
        <end position="67"/>
    </location>
</feature>
<evidence type="ECO:0000256" key="2">
    <source>
        <dbReference type="SAM" id="MobiDB-lite"/>
    </source>
</evidence>